<dbReference type="EMBL" id="BGZK01001350">
    <property type="protein sequence ID" value="GBP77853.1"/>
    <property type="molecule type" value="Genomic_DNA"/>
</dbReference>
<dbReference type="AlphaFoldDB" id="A0A4C1YS88"/>
<comment type="caution">
    <text evidence="1">The sequence shown here is derived from an EMBL/GenBank/DDBJ whole genome shotgun (WGS) entry which is preliminary data.</text>
</comment>
<sequence>MIVLALNFPLQAVRRVPNRTRELLDLTLITINTSVKYKDKEVAFFNITPMCFPTAKHPHKSNISGECCDRGTRSESVAIPVSYTGTRRRTASHQRVRVKCLGNHRTAPRTRNTNTDGTPASVLKKRRLYGQLFRKSAVFKNLTLHNASGAVGQSNAPLKTKQNQTTTINVFKPILSLISFIDTKDTVIVVQLH</sequence>
<evidence type="ECO:0000313" key="2">
    <source>
        <dbReference type="Proteomes" id="UP000299102"/>
    </source>
</evidence>
<name>A0A4C1YS88_EUMVA</name>
<gene>
    <name evidence="1" type="ORF">EVAR_64435_1</name>
</gene>
<protein>
    <submittedName>
        <fullName evidence="1">Uncharacterized protein</fullName>
    </submittedName>
</protein>
<accession>A0A4C1YS88</accession>
<proteinExistence type="predicted"/>
<organism evidence="1 2">
    <name type="scientific">Eumeta variegata</name>
    <name type="common">Bagworm moth</name>
    <name type="synonym">Eumeta japonica</name>
    <dbReference type="NCBI Taxonomy" id="151549"/>
    <lineage>
        <taxon>Eukaryota</taxon>
        <taxon>Metazoa</taxon>
        <taxon>Ecdysozoa</taxon>
        <taxon>Arthropoda</taxon>
        <taxon>Hexapoda</taxon>
        <taxon>Insecta</taxon>
        <taxon>Pterygota</taxon>
        <taxon>Neoptera</taxon>
        <taxon>Endopterygota</taxon>
        <taxon>Lepidoptera</taxon>
        <taxon>Glossata</taxon>
        <taxon>Ditrysia</taxon>
        <taxon>Tineoidea</taxon>
        <taxon>Psychidae</taxon>
        <taxon>Oiketicinae</taxon>
        <taxon>Eumeta</taxon>
    </lineage>
</organism>
<dbReference type="OrthoDB" id="4506733at2759"/>
<reference evidence="1 2" key="1">
    <citation type="journal article" date="2019" name="Commun. Biol.">
        <title>The bagworm genome reveals a unique fibroin gene that provides high tensile strength.</title>
        <authorList>
            <person name="Kono N."/>
            <person name="Nakamura H."/>
            <person name="Ohtoshi R."/>
            <person name="Tomita M."/>
            <person name="Numata K."/>
            <person name="Arakawa K."/>
        </authorList>
    </citation>
    <scope>NUCLEOTIDE SEQUENCE [LARGE SCALE GENOMIC DNA]</scope>
</reference>
<dbReference type="Proteomes" id="UP000299102">
    <property type="component" value="Unassembled WGS sequence"/>
</dbReference>
<keyword evidence="2" id="KW-1185">Reference proteome</keyword>
<evidence type="ECO:0000313" key="1">
    <source>
        <dbReference type="EMBL" id="GBP77853.1"/>
    </source>
</evidence>